<dbReference type="Proteomes" id="UP000266861">
    <property type="component" value="Unassembled WGS sequence"/>
</dbReference>
<organism evidence="2 3">
    <name type="scientific">Diversispora epigaea</name>
    <dbReference type="NCBI Taxonomy" id="1348612"/>
    <lineage>
        <taxon>Eukaryota</taxon>
        <taxon>Fungi</taxon>
        <taxon>Fungi incertae sedis</taxon>
        <taxon>Mucoromycota</taxon>
        <taxon>Glomeromycotina</taxon>
        <taxon>Glomeromycetes</taxon>
        <taxon>Diversisporales</taxon>
        <taxon>Diversisporaceae</taxon>
        <taxon>Diversispora</taxon>
    </lineage>
</organism>
<protein>
    <submittedName>
        <fullName evidence="2">Uncharacterized protein</fullName>
    </submittedName>
</protein>
<feature type="coiled-coil region" evidence="1">
    <location>
        <begin position="8"/>
        <end position="63"/>
    </location>
</feature>
<evidence type="ECO:0000313" key="2">
    <source>
        <dbReference type="EMBL" id="RHZ46284.1"/>
    </source>
</evidence>
<dbReference type="EMBL" id="PQFF01000519">
    <property type="protein sequence ID" value="RHZ46284.1"/>
    <property type="molecule type" value="Genomic_DNA"/>
</dbReference>
<reference evidence="2 3" key="1">
    <citation type="submission" date="2018-08" db="EMBL/GenBank/DDBJ databases">
        <title>Genome and evolution of the arbuscular mycorrhizal fungus Diversispora epigaea (formerly Glomus versiforme) and its bacterial endosymbionts.</title>
        <authorList>
            <person name="Sun X."/>
            <person name="Fei Z."/>
            <person name="Harrison M."/>
        </authorList>
    </citation>
    <scope>NUCLEOTIDE SEQUENCE [LARGE SCALE GENOMIC DNA]</scope>
    <source>
        <strain evidence="2 3">IT104</strain>
    </source>
</reference>
<gene>
    <name evidence="2" type="ORF">Glove_627g57</name>
</gene>
<proteinExistence type="predicted"/>
<comment type="caution">
    <text evidence="2">The sequence shown here is derived from an EMBL/GenBank/DDBJ whole genome shotgun (WGS) entry which is preliminary data.</text>
</comment>
<name>A0A397G8Q3_9GLOM</name>
<evidence type="ECO:0000256" key="1">
    <source>
        <dbReference type="SAM" id="Coils"/>
    </source>
</evidence>
<dbReference type="OrthoDB" id="2435109at2759"/>
<sequence>MTNTQFKIDLLEEQNSKFQTKNTELRNENTKLRNKNTKLRQDIEGHETRITKLEQRKKRITNVLQSSVNSNDTLEQIVSRCVDIPVSDNTSNSNHSVTTFDDDASASDISNNTSNFNSTHEHQETFRGFPDEQIVIQNENALTSDNVLNSDIYQLICTESKLSEDMEIDDFLDSTYKKKVKGLIQEITYDQAQNIVFSGINPFSNNAKIDFTEINSAQSLLDLFDKVKNLTRESKTKDKTARSQIYKEIKPFLPTITDTNLHKKTQRTRKIPIRDRAIFYYDIPITDRKIWFLATR</sequence>
<evidence type="ECO:0000313" key="3">
    <source>
        <dbReference type="Proteomes" id="UP000266861"/>
    </source>
</evidence>
<keyword evidence="1" id="KW-0175">Coiled coil</keyword>
<accession>A0A397G8Q3</accession>
<dbReference type="AlphaFoldDB" id="A0A397G8Q3"/>
<keyword evidence="3" id="KW-1185">Reference proteome</keyword>